<dbReference type="PANTHER" id="PTHR32089:SF119">
    <property type="entry name" value="METHYL-ACCEPTING CHEMOTAXIS PROTEIN CTPL"/>
    <property type="match status" value="1"/>
</dbReference>
<evidence type="ECO:0000313" key="12">
    <source>
        <dbReference type="EMBL" id="MEE1933131.1"/>
    </source>
</evidence>
<dbReference type="InterPro" id="IPR025991">
    <property type="entry name" value="Chemoreceptor_zinc-bind_dom"/>
</dbReference>
<protein>
    <submittedName>
        <fullName evidence="12">Methyl-accepting chemotaxis protein</fullName>
    </submittedName>
</protein>
<dbReference type="EMBL" id="JAZDQJ010000006">
    <property type="protein sequence ID" value="MEE1933131.1"/>
    <property type="molecule type" value="Genomic_DNA"/>
</dbReference>
<keyword evidence="2" id="KW-1003">Cell membrane</keyword>
<keyword evidence="13" id="KW-1185">Reference proteome</keyword>
<evidence type="ECO:0000256" key="3">
    <source>
        <dbReference type="ARBA" id="ARBA00022481"/>
    </source>
</evidence>
<keyword evidence="3" id="KW-0488">Methylation</keyword>
<dbReference type="PRINTS" id="PR00260">
    <property type="entry name" value="CHEMTRNSDUCR"/>
</dbReference>
<evidence type="ECO:0000256" key="7">
    <source>
        <dbReference type="ARBA" id="ARBA00023224"/>
    </source>
</evidence>
<comment type="subcellular location">
    <subcellularLocation>
        <location evidence="1">Cell membrane</location>
        <topology evidence="1">Multi-pass membrane protein</topology>
    </subcellularLocation>
</comment>
<dbReference type="Pfam" id="PF13682">
    <property type="entry name" value="CZB"/>
    <property type="match status" value="1"/>
</dbReference>
<feature type="domain" description="Methyl-accepting transducer" evidence="11">
    <location>
        <begin position="32"/>
        <end position="257"/>
    </location>
</feature>
<evidence type="ECO:0000256" key="4">
    <source>
        <dbReference type="ARBA" id="ARBA00022692"/>
    </source>
</evidence>
<keyword evidence="10" id="KW-0175">Coiled coil</keyword>
<comment type="caution">
    <text evidence="12">The sequence shown here is derived from an EMBL/GenBank/DDBJ whole genome shotgun (WGS) entry which is preliminary data.</text>
</comment>
<dbReference type="Gene3D" id="1.20.120.30">
    <property type="entry name" value="Aspartate receptor, ligand-binding domain"/>
    <property type="match status" value="1"/>
</dbReference>
<evidence type="ECO:0000256" key="2">
    <source>
        <dbReference type="ARBA" id="ARBA00022475"/>
    </source>
</evidence>
<evidence type="ECO:0000256" key="10">
    <source>
        <dbReference type="SAM" id="Coils"/>
    </source>
</evidence>
<dbReference type="InterPro" id="IPR004089">
    <property type="entry name" value="MCPsignal_dom"/>
</dbReference>
<dbReference type="PANTHER" id="PTHR32089">
    <property type="entry name" value="METHYL-ACCEPTING CHEMOTAXIS PROTEIN MCPB"/>
    <property type="match status" value="1"/>
</dbReference>
<accession>A0ABU7HNN8</accession>
<gene>
    <name evidence="12" type="ORF">V0R50_07850</name>
</gene>
<dbReference type="Pfam" id="PF00015">
    <property type="entry name" value="MCPsignal"/>
    <property type="match status" value="1"/>
</dbReference>
<keyword evidence="7 9" id="KW-0807">Transducer</keyword>
<name>A0ABU7HNN8_9PSED</name>
<dbReference type="InterPro" id="IPR004090">
    <property type="entry name" value="Chemotax_Me-accpt_rcpt"/>
</dbReference>
<reference evidence="12 13" key="1">
    <citation type="submission" date="2024-01" db="EMBL/GenBank/DDBJ databases">
        <title>Unpublished Manusciprt.</title>
        <authorList>
            <person name="Duman M."/>
            <person name="Valdes E.G."/>
            <person name="Ajmi N."/>
            <person name="Altun S."/>
            <person name="Saticioglu I.B."/>
        </authorList>
    </citation>
    <scope>NUCLEOTIDE SEQUENCE [LARGE SCALE GENOMIC DNA]</scope>
    <source>
        <strain evidence="12 13">148P</strain>
    </source>
</reference>
<evidence type="ECO:0000313" key="13">
    <source>
        <dbReference type="Proteomes" id="UP001335100"/>
    </source>
</evidence>
<sequence length="361" mass="39422">MHVWWWNKEAQESAEVQRLKQALQAAESDLAAADQRTREAERQAAECQANSRKFVDLAANLATFSHSLELTQSSFASLAGCMGDEKQHAVEAQLITRESRQSIDMIAGNLQTLASSSEDASQRVGQLDEQAQKVGGILQMIREIADQTNLLALNAAIEAARAGDAGRGFAVVADEVRKLAKRTAEATADITQLVGQIRQDSADSRDQIAVLASRSATFSQDGQAAADTMRRLLDMSTKTEQAVSSSALRSFCELAKVDHLIYKFRVYKVLFGISTETESSFAAHTHCRLGKWYYEGEGKTSYSQLPGYRDMEAPHKRVHDAAFVALKAHALNDVPGLLKAVAEMEDASLGVQECLEHMASS</sequence>
<keyword evidence="4" id="KW-0812">Transmembrane</keyword>
<dbReference type="SUPFAM" id="SSF58104">
    <property type="entry name" value="Methyl-accepting chemotaxis protein (MCP) signaling domain"/>
    <property type="match status" value="1"/>
</dbReference>
<feature type="coiled-coil region" evidence="10">
    <location>
        <begin position="9"/>
        <end position="50"/>
    </location>
</feature>
<evidence type="ECO:0000256" key="8">
    <source>
        <dbReference type="ARBA" id="ARBA00029447"/>
    </source>
</evidence>
<dbReference type="SMART" id="SM00283">
    <property type="entry name" value="MA"/>
    <property type="match status" value="1"/>
</dbReference>
<evidence type="ECO:0000259" key="11">
    <source>
        <dbReference type="PROSITE" id="PS50111"/>
    </source>
</evidence>
<dbReference type="Gene3D" id="1.10.287.950">
    <property type="entry name" value="Methyl-accepting chemotaxis protein"/>
    <property type="match status" value="1"/>
</dbReference>
<proteinExistence type="inferred from homology"/>
<organism evidence="12 13">
    <name type="scientific">Pseudomonas ulcerans</name>
    <dbReference type="NCBI Taxonomy" id="3115852"/>
    <lineage>
        <taxon>Bacteria</taxon>
        <taxon>Pseudomonadati</taxon>
        <taxon>Pseudomonadota</taxon>
        <taxon>Gammaproteobacteria</taxon>
        <taxon>Pseudomonadales</taxon>
        <taxon>Pseudomonadaceae</taxon>
        <taxon>Pseudomonas</taxon>
    </lineage>
</organism>
<comment type="similarity">
    <text evidence="8">Belongs to the methyl-accepting chemotaxis (MCP) protein family.</text>
</comment>
<keyword evidence="6" id="KW-0472">Membrane</keyword>
<evidence type="ECO:0000256" key="1">
    <source>
        <dbReference type="ARBA" id="ARBA00004651"/>
    </source>
</evidence>
<dbReference type="PROSITE" id="PS50111">
    <property type="entry name" value="CHEMOTAXIS_TRANSDUC_2"/>
    <property type="match status" value="1"/>
</dbReference>
<evidence type="ECO:0000256" key="6">
    <source>
        <dbReference type="ARBA" id="ARBA00023136"/>
    </source>
</evidence>
<evidence type="ECO:0000256" key="9">
    <source>
        <dbReference type="PROSITE-ProRule" id="PRU00284"/>
    </source>
</evidence>
<evidence type="ECO:0000256" key="5">
    <source>
        <dbReference type="ARBA" id="ARBA00022989"/>
    </source>
</evidence>
<dbReference type="Proteomes" id="UP001335100">
    <property type="component" value="Unassembled WGS sequence"/>
</dbReference>
<keyword evidence="5" id="KW-1133">Transmembrane helix</keyword>